<name>A0A9C6WDW2_DROAB</name>
<proteinExistence type="predicted"/>
<keyword evidence="2" id="KW-1185">Reference proteome</keyword>
<evidence type="ECO:0000313" key="3">
    <source>
        <dbReference type="RefSeq" id="XP_051859378.1"/>
    </source>
</evidence>
<dbReference type="AlphaFoldDB" id="A0A9C6WDW2"/>
<dbReference type="RefSeq" id="XP_051859378.1">
    <property type="nucleotide sequence ID" value="XM_052003418.1"/>
</dbReference>
<dbReference type="OrthoDB" id="7883180at2759"/>
<feature type="compositionally biased region" description="Low complexity" evidence="1">
    <location>
        <begin position="68"/>
        <end position="81"/>
    </location>
</feature>
<accession>A0A9C6WDW2</accession>
<evidence type="ECO:0000313" key="2">
    <source>
        <dbReference type="Proteomes" id="UP000515160"/>
    </source>
</evidence>
<gene>
    <name evidence="3" type="primary">LOC127565361</name>
</gene>
<feature type="compositionally biased region" description="Pro residues" evidence="1">
    <location>
        <begin position="82"/>
        <end position="94"/>
    </location>
</feature>
<evidence type="ECO:0000256" key="1">
    <source>
        <dbReference type="SAM" id="MobiDB-lite"/>
    </source>
</evidence>
<protein>
    <submittedName>
        <fullName evidence="3">RNA-binding protein 33</fullName>
    </submittedName>
</protein>
<feature type="region of interest" description="Disordered" evidence="1">
    <location>
        <begin position="38"/>
        <end position="103"/>
    </location>
</feature>
<sequence>MAPSHMDYLHNVNAKVIESENEKYNTGCYKHKKFGKRISKDDVPPTAAPLFRPYALSENTPRKRRQELQQPHLLSQSHPQHQLPPTPPTTPPQLQPQQHFQTQVHPEYKYQQHLHQHQAAQFYVPTNTPTPTPTPTPVINHQALAYVLQKQRAVLQIRQMLSINPDANTWPTELRNALYSMMQQ</sequence>
<dbReference type="GeneID" id="127565361"/>
<organism evidence="2 3">
    <name type="scientific">Drosophila albomicans</name>
    <name type="common">Fruit fly</name>
    <dbReference type="NCBI Taxonomy" id="7291"/>
    <lineage>
        <taxon>Eukaryota</taxon>
        <taxon>Metazoa</taxon>
        <taxon>Ecdysozoa</taxon>
        <taxon>Arthropoda</taxon>
        <taxon>Hexapoda</taxon>
        <taxon>Insecta</taxon>
        <taxon>Pterygota</taxon>
        <taxon>Neoptera</taxon>
        <taxon>Endopterygota</taxon>
        <taxon>Diptera</taxon>
        <taxon>Brachycera</taxon>
        <taxon>Muscomorpha</taxon>
        <taxon>Ephydroidea</taxon>
        <taxon>Drosophilidae</taxon>
        <taxon>Drosophila</taxon>
    </lineage>
</organism>
<reference evidence="3" key="1">
    <citation type="submission" date="2025-08" db="UniProtKB">
        <authorList>
            <consortium name="RefSeq"/>
        </authorList>
    </citation>
    <scope>IDENTIFICATION</scope>
    <source>
        <strain evidence="3">15112-1751.03</strain>
        <tissue evidence="3">Whole Adult</tissue>
    </source>
</reference>
<dbReference type="Proteomes" id="UP000515160">
    <property type="component" value="Chromosome 2L"/>
</dbReference>